<evidence type="ECO:0000256" key="9">
    <source>
        <dbReference type="SAM" id="Phobius"/>
    </source>
</evidence>
<evidence type="ECO:0000256" key="7">
    <source>
        <dbReference type="ARBA" id="ARBA00022840"/>
    </source>
</evidence>
<dbReference type="GO" id="GO:0005524">
    <property type="term" value="F:ATP binding"/>
    <property type="evidence" value="ECO:0007669"/>
    <property type="project" value="UniProtKB-KW"/>
</dbReference>
<keyword evidence="4" id="KW-0808">Transferase</keyword>
<dbReference type="PANTHER" id="PTHR24421">
    <property type="entry name" value="NITRATE/NITRITE SENSOR PROTEIN NARX-RELATED"/>
    <property type="match status" value="1"/>
</dbReference>
<feature type="transmembrane region" description="Helical" evidence="9">
    <location>
        <begin position="119"/>
        <end position="137"/>
    </location>
</feature>
<reference evidence="11" key="2">
    <citation type="submission" date="2020-09" db="EMBL/GenBank/DDBJ databases">
        <authorList>
            <person name="Sun Q."/>
            <person name="Ohkuma M."/>
        </authorList>
    </citation>
    <scope>NUCLEOTIDE SEQUENCE</scope>
    <source>
        <strain evidence="11">JCM 17251</strain>
    </source>
</reference>
<evidence type="ECO:0000256" key="6">
    <source>
        <dbReference type="ARBA" id="ARBA00022777"/>
    </source>
</evidence>
<evidence type="ECO:0000256" key="2">
    <source>
        <dbReference type="ARBA" id="ARBA00012438"/>
    </source>
</evidence>
<organism evidence="11 12">
    <name type="scientific">Oceanobacillus indicireducens</name>
    <dbReference type="NCBI Taxonomy" id="1004261"/>
    <lineage>
        <taxon>Bacteria</taxon>
        <taxon>Bacillati</taxon>
        <taxon>Bacillota</taxon>
        <taxon>Bacilli</taxon>
        <taxon>Bacillales</taxon>
        <taxon>Bacillaceae</taxon>
        <taxon>Oceanobacillus</taxon>
    </lineage>
</organism>
<feature type="domain" description="Signal transduction histidine kinase subgroup 3 dimerisation and phosphoacceptor" evidence="10">
    <location>
        <begin position="171"/>
        <end position="230"/>
    </location>
</feature>
<sequence>MRVFWIRIISFSILWLYEISFNSTFQAVSIIAFAVTLGIYFLLTIPRFLIWKYTALLIILTAHGYFFTEEAIATALLLLYIVLDAAFRLEKQNQIILFIQAGLLLLLLGLPDELTVERVVLYLFVGILCFIVNQMCVERREQQEIYEELLGEYRTMKRFHINAENNARLEERTRIARDLHDSVGHRLTALIMSLEMLSIQQKDTAYDELKQLAKESLEDTRLAVRALQTEHSCNEEI</sequence>
<dbReference type="GO" id="GO:0016020">
    <property type="term" value="C:membrane"/>
    <property type="evidence" value="ECO:0007669"/>
    <property type="project" value="InterPro"/>
</dbReference>
<evidence type="ECO:0000256" key="4">
    <source>
        <dbReference type="ARBA" id="ARBA00022679"/>
    </source>
</evidence>
<proteinExistence type="predicted"/>
<evidence type="ECO:0000256" key="1">
    <source>
        <dbReference type="ARBA" id="ARBA00000085"/>
    </source>
</evidence>
<dbReference type="Gene3D" id="1.20.5.1930">
    <property type="match status" value="1"/>
</dbReference>
<reference evidence="11" key="1">
    <citation type="journal article" date="2014" name="Int. J. Syst. Evol. Microbiol.">
        <title>Complete genome sequence of Corynebacterium casei LMG S-19264T (=DSM 44701T), isolated from a smear-ripened cheese.</title>
        <authorList>
            <consortium name="US DOE Joint Genome Institute (JGI-PGF)"/>
            <person name="Walter F."/>
            <person name="Albersmeier A."/>
            <person name="Kalinowski J."/>
            <person name="Ruckert C."/>
        </authorList>
    </citation>
    <scope>NUCLEOTIDE SEQUENCE</scope>
    <source>
        <strain evidence="11">JCM 17251</strain>
    </source>
</reference>
<evidence type="ECO:0000256" key="3">
    <source>
        <dbReference type="ARBA" id="ARBA00022553"/>
    </source>
</evidence>
<keyword evidence="5" id="KW-0547">Nucleotide-binding</keyword>
<dbReference type="RefSeq" id="WP_188855929.1">
    <property type="nucleotide sequence ID" value="NZ_BMOS01000003.1"/>
</dbReference>
<evidence type="ECO:0000259" key="10">
    <source>
        <dbReference type="Pfam" id="PF07730"/>
    </source>
</evidence>
<feature type="transmembrane region" description="Helical" evidence="9">
    <location>
        <begin position="55"/>
        <end position="83"/>
    </location>
</feature>
<gene>
    <name evidence="11" type="ORF">GCM10007971_05510</name>
</gene>
<dbReference type="GO" id="GO:0046983">
    <property type="term" value="F:protein dimerization activity"/>
    <property type="evidence" value="ECO:0007669"/>
    <property type="project" value="InterPro"/>
</dbReference>
<accession>A0A917XT55</accession>
<dbReference type="InterPro" id="IPR050482">
    <property type="entry name" value="Sensor_HK_TwoCompSys"/>
</dbReference>
<dbReference type="EC" id="2.7.13.3" evidence="2"/>
<dbReference type="EMBL" id="BMOS01000003">
    <property type="protein sequence ID" value="GGN51213.1"/>
    <property type="molecule type" value="Genomic_DNA"/>
</dbReference>
<keyword evidence="9" id="KW-1133">Transmembrane helix</keyword>
<comment type="catalytic activity">
    <reaction evidence="1">
        <text>ATP + protein L-histidine = ADP + protein N-phospho-L-histidine.</text>
        <dbReference type="EC" id="2.7.13.3"/>
    </reaction>
</comment>
<keyword evidence="9" id="KW-0472">Membrane</keyword>
<comment type="caution">
    <text evidence="11">The sequence shown here is derived from an EMBL/GenBank/DDBJ whole genome shotgun (WGS) entry which is preliminary data.</text>
</comment>
<protein>
    <recommendedName>
        <fullName evidence="2">histidine kinase</fullName>
        <ecNumber evidence="2">2.7.13.3</ecNumber>
    </recommendedName>
</protein>
<name>A0A917XT55_9BACI</name>
<dbReference type="InterPro" id="IPR011712">
    <property type="entry name" value="Sig_transdc_His_kin_sub3_dim/P"/>
</dbReference>
<dbReference type="GO" id="GO:0000155">
    <property type="term" value="F:phosphorelay sensor kinase activity"/>
    <property type="evidence" value="ECO:0007669"/>
    <property type="project" value="InterPro"/>
</dbReference>
<evidence type="ECO:0000313" key="12">
    <source>
        <dbReference type="Proteomes" id="UP000624041"/>
    </source>
</evidence>
<feature type="transmembrane region" description="Helical" evidence="9">
    <location>
        <begin position="21"/>
        <end position="43"/>
    </location>
</feature>
<dbReference type="AlphaFoldDB" id="A0A917XT55"/>
<keyword evidence="8" id="KW-0902">Two-component regulatory system</keyword>
<keyword evidence="12" id="KW-1185">Reference proteome</keyword>
<keyword evidence="9" id="KW-0812">Transmembrane</keyword>
<feature type="transmembrane region" description="Helical" evidence="9">
    <location>
        <begin position="95"/>
        <end position="113"/>
    </location>
</feature>
<evidence type="ECO:0000256" key="5">
    <source>
        <dbReference type="ARBA" id="ARBA00022741"/>
    </source>
</evidence>
<keyword evidence="6" id="KW-0418">Kinase</keyword>
<keyword evidence="7" id="KW-0067">ATP-binding</keyword>
<dbReference type="Proteomes" id="UP000624041">
    <property type="component" value="Unassembled WGS sequence"/>
</dbReference>
<keyword evidence="3" id="KW-0597">Phosphoprotein</keyword>
<dbReference type="PANTHER" id="PTHR24421:SF10">
    <property type="entry name" value="NITRATE_NITRITE SENSOR PROTEIN NARQ"/>
    <property type="match status" value="1"/>
</dbReference>
<evidence type="ECO:0000256" key="8">
    <source>
        <dbReference type="ARBA" id="ARBA00023012"/>
    </source>
</evidence>
<evidence type="ECO:0000313" key="11">
    <source>
        <dbReference type="EMBL" id="GGN51213.1"/>
    </source>
</evidence>
<dbReference type="Pfam" id="PF07730">
    <property type="entry name" value="HisKA_3"/>
    <property type="match status" value="1"/>
</dbReference>